<comment type="caution">
    <text evidence="2">The sequence shown here is derived from an EMBL/GenBank/DDBJ whole genome shotgun (WGS) entry which is preliminary data.</text>
</comment>
<gene>
    <name evidence="2" type="ORF">JJB74_09765</name>
</gene>
<reference evidence="2" key="1">
    <citation type="submission" date="2021-01" db="EMBL/GenBank/DDBJ databases">
        <title>Genome sequence of strain Noviherbaspirillum sp. DKR-6.</title>
        <authorList>
            <person name="Chaudhary D.K."/>
        </authorList>
    </citation>
    <scope>NUCLEOTIDE SEQUENCE</scope>
    <source>
        <strain evidence="2">DKR-6</strain>
    </source>
</reference>
<organism evidence="2 3">
    <name type="scientific">Noviherbaspirillum pedocola</name>
    <dbReference type="NCBI Taxonomy" id="2801341"/>
    <lineage>
        <taxon>Bacteria</taxon>
        <taxon>Pseudomonadati</taxon>
        <taxon>Pseudomonadota</taxon>
        <taxon>Betaproteobacteria</taxon>
        <taxon>Burkholderiales</taxon>
        <taxon>Oxalobacteraceae</taxon>
        <taxon>Noviherbaspirillum</taxon>
    </lineage>
</organism>
<keyword evidence="3" id="KW-1185">Reference proteome</keyword>
<name>A0A934W178_9BURK</name>
<protein>
    <submittedName>
        <fullName evidence="2">Uncharacterized protein</fullName>
    </submittedName>
</protein>
<evidence type="ECO:0000313" key="3">
    <source>
        <dbReference type="Proteomes" id="UP000622890"/>
    </source>
</evidence>
<feature type="region of interest" description="Disordered" evidence="1">
    <location>
        <begin position="1"/>
        <end position="37"/>
    </location>
</feature>
<sequence length="92" mass="9587">MRIDQHGVTAPVHQQHTQATDEGQQVQTGNGPQQAPVVHRQAQYAALLVNLGNARVAPANFNGPGPALAARNGPARGVTMLLDAAAHLALNQ</sequence>
<evidence type="ECO:0000256" key="1">
    <source>
        <dbReference type="SAM" id="MobiDB-lite"/>
    </source>
</evidence>
<evidence type="ECO:0000313" key="2">
    <source>
        <dbReference type="EMBL" id="MBK4734891.1"/>
    </source>
</evidence>
<proteinExistence type="predicted"/>
<dbReference type="EMBL" id="JAEPBG010000003">
    <property type="protein sequence ID" value="MBK4734891.1"/>
    <property type="molecule type" value="Genomic_DNA"/>
</dbReference>
<feature type="compositionally biased region" description="Polar residues" evidence="1">
    <location>
        <begin position="12"/>
        <end position="33"/>
    </location>
</feature>
<dbReference type="Proteomes" id="UP000622890">
    <property type="component" value="Unassembled WGS sequence"/>
</dbReference>
<accession>A0A934W178</accession>
<dbReference type="AlphaFoldDB" id="A0A934W178"/>
<dbReference type="RefSeq" id="WP_200591663.1">
    <property type="nucleotide sequence ID" value="NZ_JAEPBG010000003.1"/>
</dbReference>